<dbReference type="Proteomes" id="UP001438292">
    <property type="component" value="Unassembled WGS sequence"/>
</dbReference>
<proteinExistence type="predicted"/>
<feature type="region of interest" description="Disordered" evidence="1">
    <location>
        <begin position="59"/>
        <end position="82"/>
    </location>
</feature>
<reference evidence="2 3" key="1">
    <citation type="submission" date="2024-05" db="EMBL/GenBank/DDBJ databases">
        <authorList>
            <person name="De Oliveira J.P."/>
            <person name="Noriler S.A."/>
            <person name="De Oliveira A.G."/>
            <person name="Sipoli D.S."/>
        </authorList>
    </citation>
    <scope>NUCLEOTIDE SEQUENCE [LARGE SCALE GENOMIC DNA]</scope>
    <source>
        <strain evidence="2 3">LABIM186</strain>
    </source>
</reference>
<dbReference type="EMBL" id="JBDQQU010000013">
    <property type="protein sequence ID" value="MEO3955556.1"/>
    <property type="molecule type" value="Genomic_DNA"/>
</dbReference>
<accession>A0ABV0H8C7</accession>
<keyword evidence="3" id="KW-1185">Reference proteome</keyword>
<gene>
    <name evidence="2" type="ORF">ABH309_13945</name>
</gene>
<comment type="caution">
    <text evidence="2">The sequence shown here is derived from an EMBL/GenBank/DDBJ whole genome shotgun (WGS) entry which is preliminary data.</text>
</comment>
<dbReference type="RefSeq" id="WP_346195105.1">
    <property type="nucleotide sequence ID" value="NZ_JBDJHV010000017.1"/>
</dbReference>
<organism evidence="2 3">
    <name type="scientific">Chromobacterium piscinae</name>
    <dbReference type="NCBI Taxonomy" id="686831"/>
    <lineage>
        <taxon>Bacteria</taxon>
        <taxon>Pseudomonadati</taxon>
        <taxon>Pseudomonadota</taxon>
        <taxon>Betaproteobacteria</taxon>
        <taxon>Neisseriales</taxon>
        <taxon>Chromobacteriaceae</taxon>
        <taxon>Chromobacterium</taxon>
    </lineage>
</organism>
<evidence type="ECO:0000313" key="3">
    <source>
        <dbReference type="Proteomes" id="UP001438292"/>
    </source>
</evidence>
<sequence length="82" mass="9003">MRLSIKSLLAASAGLTILLLSLVLLCTFQLQRALATQAQAESQRYQSYLLANELRQSSDGRARNFQRGQSGSEYGRPGRTTA</sequence>
<evidence type="ECO:0000256" key="1">
    <source>
        <dbReference type="SAM" id="MobiDB-lite"/>
    </source>
</evidence>
<protein>
    <submittedName>
        <fullName evidence="2">Uncharacterized protein</fullName>
    </submittedName>
</protein>
<evidence type="ECO:0000313" key="2">
    <source>
        <dbReference type="EMBL" id="MEO3955556.1"/>
    </source>
</evidence>
<name>A0ABV0H8C7_9NEIS</name>